<dbReference type="Proteomes" id="UP000009022">
    <property type="component" value="Unassembled WGS sequence"/>
</dbReference>
<dbReference type="HOGENOM" id="CLU_1361999_0_0_1"/>
<protein>
    <submittedName>
        <fullName evidence="1">Uncharacterized protein</fullName>
    </submittedName>
</protein>
<sequence>MVIPQKREKTLNIQQTSSNINGILVVIFTLLHHYLECKPDLQGTVASSVYGIAASYDRLFQGSFMGPQIRDLMEDDKFKEVLERNELQAWNSLKSVCNNFLGNHRAKNYKELVNSRLSTYHSLGCRMTLKVHFLHSHLDFFPPNLGDISDEHGERFHQDIARIEKIYQGKVSPSMMGEYCWMLQRDVPSATYKKKAKKAHF</sequence>
<reference evidence="1 2" key="1">
    <citation type="journal article" date="2008" name="Nature">
        <title>The Trichoplax genome and the nature of placozoans.</title>
        <authorList>
            <person name="Srivastava M."/>
            <person name="Begovic E."/>
            <person name="Chapman J."/>
            <person name="Putnam N.H."/>
            <person name="Hellsten U."/>
            <person name="Kawashima T."/>
            <person name="Kuo A."/>
            <person name="Mitros T."/>
            <person name="Salamov A."/>
            <person name="Carpenter M.L."/>
            <person name="Signorovitch A.Y."/>
            <person name="Moreno M.A."/>
            <person name="Kamm K."/>
            <person name="Grimwood J."/>
            <person name="Schmutz J."/>
            <person name="Shapiro H."/>
            <person name="Grigoriev I.V."/>
            <person name="Buss L.W."/>
            <person name="Schierwater B."/>
            <person name="Dellaporta S.L."/>
            <person name="Rokhsar D.S."/>
        </authorList>
    </citation>
    <scope>NUCLEOTIDE SEQUENCE [LARGE SCALE GENOMIC DNA]</scope>
    <source>
        <strain evidence="1 2">Grell-BS-1999</strain>
    </source>
</reference>
<evidence type="ECO:0000313" key="2">
    <source>
        <dbReference type="Proteomes" id="UP000009022"/>
    </source>
</evidence>
<dbReference type="eggNOG" id="ENOG502QV3V">
    <property type="taxonomic scope" value="Eukaryota"/>
</dbReference>
<gene>
    <name evidence="1" type="ORF">TRIADDRAFT_62396</name>
</gene>
<dbReference type="EMBL" id="DS985282">
    <property type="protein sequence ID" value="EDV19166.1"/>
    <property type="molecule type" value="Genomic_DNA"/>
</dbReference>
<dbReference type="AlphaFoldDB" id="B3SDN8"/>
<dbReference type="CTD" id="6759570"/>
<dbReference type="KEGG" id="tad:TRIADDRAFT_62396"/>
<proteinExistence type="predicted"/>
<keyword evidence="2" id="KW-1185">Reference proteome</keyword>
<dbReference type="PANTHER" id="PTHR46114">
    <property type="entry name" value="APPLE DOMAIN-CONTAINING PROTEIN"/>
    <property type="match status" value="1"/>
</dbReference>
<dbReference type="GeneID" id="6759570"/>
<dbReference type="InParanoid" id="B3SDN8"/>
<evidence type="ECO:0000313" key="1">
    <source>
        <dbReference type="EMBL" id="EDV19166.1"/>
    </source>
</evidence>
<dbReference type="PANTHER" id="PTHR46114:SF2">
    <property type="entry name" value="CULLIN N-TERMINAL DOMAIN-CONTAINING PROTEIN"/>
    <property type="match status" value="1"/>
</dbReference>
<dbReference type="RefSeq" id="XP_002118344.1">
    <property type="nucleotide sequence ID" value="XM_002118308.1"/>
</dbReference>
<organism evidence="1 2">
    <name type="scientific">Trichoplax adhaerens</name>
    <name type="common">Trichoplax reptans</name>
    <dbReference type="NCBI Taxonomy" id="10228"/>
    <lineage>
        <taxon>Eukaryota</taxon>
        <taxon>Metazoa</taxon>
        <taxon>Placozoa</taxon>
        <taxon>Uniplacotomia</taxon>
        <taxon>Trichoplacea</taxon>
        <taxon>Trichoplacidae</taxon>
        <taxon>Trichoplax</taxon>
    </lineage>
</organism>
<dbReference type="STRING" id="10228.B3SDN8"/>
<dbReference type="OMA" id="HYLECKP"/>
<name>B3SDN8_TRIAD</name>
<dbReference type="OrthoDB" id="8063408at2759"/>
<accession>B3SDN8</accession>